<evidence type="ECO:0000313" key="2">
    <source>
        <dbReference type="EMBL" id="JAD53042.1"/>
    </source>
</evidence>
<keyword evidence="1" id="KW-0812">Transmembrane</keyword>
<organism evidence="2">
    <name type="scientific">Arundo donax</name>
    <name type="common">Giant reed</name>
    <name type="synonym">Donax arundinaceus</name>
    <dbReference type="NCBI Taxonomy" id="35708"/>
    <lineage>
        <taxon>Eukaryota</taxon>
        <taxon>Viridiplantae</taxon>
        <taxon>Streptophyta</taxon>
        <taxon>Embryophyta</taxon>
        <taxon>Tracheophyta</taxon>
        <taxon>Spermatophyta</taxon>
        <taxon>Magnoliopsida</taxon>
        <taxon>Liliopsida</taxon>
        <taxon>Poales</taxon>
        <taxon>Poaceae</taxon>
        <taxon>PACMAD clade</taxon>
        <taxon>Arundinoideae</taxon>
        <taxon>Arundineae</taxon>
        <taxon>Arundo</taxon>
    </lineage>
</organism>
<keyword evidence="1" id="KW-1133">Transmembrane helix</keyword>
<feature type="transmembrane region" description="Helical" evidence="1">
    <location>
        <begin position="6"/>
        <end position="25"/>
    </location>
</feature>
<accession>A0A0A9B146</accession>
<reference evidence="2" key="2">
    <citation type="journal article" date="2015" name="Data Brief">
        <title>Shoot transcriptome of the giant reed, Arundo donax.</title>
        <authorList>
            <person name="Barrero R.A."/>
            <person name="Guerrero F.D."/>
            <person name="Moolhuijzen P."/>
            <person name="Goolsby J.A."/>
            <person name="Tidwell J."/>
            <person name="Bellgard S.E."/>
            <person name="Bellgard M.I."/>
        </authorList>
    </citation>
    <scope>NUCLEOTIDE SEQUENCE</scope>
    <source>
        <tissue evidence="2">Shoot tissue taken approximately 20 cm above the soil surface</tissue>
    </source>
</reference>
<evidence type="ECO:0000256" key="1">
    <source>
        <dbReference type="SAM" id="Phobius"/>
    </source>
</evidence>
<protein>
    <submittedName>
        <fullName evidence="2">Uncharacterized protein</fullName>
    </submittedName>
</protein>
<sequence>MTADFVLYLVIVAIYINLFTFVRCIH</sequence>
<dbReference type="AlphaFoldDB" id="A0A0A9B146"/>
<proteinExistence type="predicted"/>
<name>A0A0A9B146_ARUDO</name>
<keyword evidence="1" id="KW-0472">Membrane</keyword>
<reference evidence="2" key="1">
    <citation type="submission" date="2014-09" db="EMBL/GenBank/DDBJ databases">
        <authorList>
            <person name="Magalhaes I.L.F."/>
            <person name="Oliveira U."/>
            <person name="Santos F.R."/>
            <person name="Vidigal T.H.D.A."/>
            <person name="Brescovit A.D."/>
            <person name="Santos A.J."/>
        </authorList>
    </citation>
    <scope>NUCLEOTIDE SEQUENCE</scope>
    <source>
        <tissue evidence="2">Shoot tissue taken approximately 20 cm above the soil surface</tissue>
    </source>
</reference>
<dbReference type="EMBL" id="GBRH01244853">
    <property type="protein sequence ID" value="JAD53042.1"/>
    <property type="molecule type" value="Transcribed_RNA"/>
</dbReference>